<dbReference type="GO" id="GO:0016757">
    <property type="term" value="F:glycosyltransferase activity"/>
    <property type="evidence" value="ECO:0007669"/>
    <property type="project" value="UniProtKB-KW"/>
</dbReference>
<proteinExistence type="inferred from homology"/>
<dbReference type="Pfam" id="PF00534">
    <property type="entry name" value="Glycos_transf_1"/>
    <property type="match status" value="1"/>
</dbReference>
<evidence type="ECO:0000259" key="4">
    <source>
        <dbReference type="Pfam" id="PF00534"/>
    </source>
</evidence>
<dbReference type="EMBL" id="JACCAA010000001">
    <property type="protein sequence ID" value="NYG59808.1"/>
    <property type="molecule type" value="Genomic_DNA"/>
</dbReference>
<sequence length="352" mass="38754">MTYPRVLLLAPSRSLGGGIERYVSTVVDGFEANDVHYERVDLRTGEASTRLADYFRVWRAGWRWGRRNIGKPLTIVVAHRTLLALALVLRKLLRQDATISVVLHGNDIWTSRRRNEMRMLRAHDVRAVAVSAYSSGALAQHVNATILPPGVSREWFEELQRAGRDRTREASDDHIVMTSFRLNQWIDKGLPVLVAAIESVELPVRIVLCGSGRVPPELTTYLSDHPCVTLRVGIPDADLADQMSAADLFVLATRTRQGDSASGEGFGLVLLEAQLAGTPVIGPAFGGSHDAFVEGITGLSPVDETIESLAESIKLLLQDNAMRAQFAKSGQKLARARFDPSNYSALLLRRLL</sequence>
<evidence type="ECO:0000256" key="1">
    <source>
        <dbReference type="ARBA" id="ARBA00009481"/>
    </source>
</evidence>
<dbReference type="CDD" id="cd03801">
    <property type="entry name" value="GT4_PimA-like"/>
    <property type="match status" value="1"/>
</dbReference>
<accession>A0A7Y9S4D1</accession>
<organism evidence="5 6">
    <name type="scientific">Nocardioides daedukensis</name>
    <dbReference type="NCBI Taxonomy" id="634462"/>
    <lineage>
        <taxon>Bacteria</taxon>
        <taxon>Bacillati</taxon>
        <taxon>Actinomycetota</taxon>
        <taxon>Actinomycetes</taxon>
        <taxon>Propionibacteriales</taxon>
        <taxon>Nocardioidaceae</taxon>
        <taxon>Nocardioides</taxon>
    </lineage>
</organism>
<dbReference type="PANTHER" id="PTHR12526:SF640">
    <property type="entry name" value="COLANIC ACID BIOSYNTHESIS GLYCOSYLTRANSFERASE WCAL-RELATED"/>
    <property type="match status" value="1"/>
</dbReference>
<evidence type="ECO:0000313" key="5">
    <source>
        <dbReference type="EMBL" id="NYG59808.1"/>
    </source>
</evidence>
<dbReference type="RefSeq" id="WP_179502821.1">
    <property type="nucleotide sequence ID" value="NZ_JACCAA010000001.1"/>
</dbReference>
<name>A0A7Y9S4D1_9ACTN</name>
<keyword evidence="2" id="KW-0328">Glycosyltransferase</keyword>
<dbReference type="SUPFAM" id="SSF53756">
    <property type="entry name" value="UDP-Glycosyltransferase/glycogen phosphorylase"/>
    <property type="match status" value="1"/>
</dbReference>
<dbReference type="AlphaFoldDB" id="A0A7Y9S4D1"/>
<comment type="caution">
    <text evidence="5">The sequence shown here is derived from an EMBL/GenBank/DDBJ whole genome shotgun (WGS) entry which is preliminary data.</text>
</comment>
<protein>
    <submittedName>
        <fullName evidence="5">Glycosyltransferase involved in cell wall biosynthesis</fullName>
    </submittedName>
</protein>
<dbReference type="InterPro" id="IPR001296">
    <property type="entry name" value="Glyco_trans_1"/>
</dbReference>
<comment type="similarity">
    <text evidence="1">Belongs to the glycosyltransferase group 1 family. Glycosyltransferase 4 subfamily.</text>
</comment>
<feature type="domain" description="Glycosyl transferase family 1" evidence="4">
    <location>
        <begin position="165"/>
        <end position="332"/>
    </location>
</feature>
<evidence type="ECO:0000313" key="6">
    <source>
        <dbReference type="Proteomes" id="UP000540656"/>
    </source>
</evidence>
<keyword evidence="6" id="KW-1185">Reference proteome</keyword>
<dbReference type="Proteomes" id="UP000540656">
    <property type="component" value="Unassembled WGS sequence"/>
</dbReference>
<evidence type="ECO:0000256" key="3">
    <source>
        <dbReference type="ARBA" id="ARBA00022679"/>
    </source>
</evidence>
<keyword evidence="3 5" id="KW-0808">Transferase</keyword>
<dbReference type="PANTHER" id="PTHR12526">
    <property type="entry name" value="GLYCOSYLTRANSFERASE"/>
    <property type="match status" value="1"/>
</dbReference>
<gene>
    <name evidence="5" type="ORF">BJ980_002731</name>
</gene>
<evidence type="ECO:0000256" key="2">
    <source>
        <dbReference type="ARBA" id="ARBA00022676"/>
    </source>
</evidence>
<reference evidence="5 6" key="1">
    <citation type="submission" date="2020-07" db="EMBL/GenBank/DDBJ databases">
        <title>Sequencing the genomes of 1000 actinobacteria strains.</title>
        <authorList>
            <person name="Klenk H.-P."/>
        </authorList>
    </citation>
    <scope>NUCLEOTIDE SEQUENCE [LARGE SCALE GENOMIC DNA]</scope>
    <source>
        <strain evidence="5 6">DSM 23819</strain>
    </source>
</reference>
<dbReference type="Gene3D" id="3.40.50.2000">
    <property type="entry name" value="Glycogen Phosphorylase B"/>
    <property type="match status" value="2"/>
</dbReference>